<reference evidence="2 3" key="1">
    <citation type="submission" date="2021-08" db="EMBL/GenBank/DDBJ databases">
        <title>Collinsella faecalis sp. nov. isolated from swine faeces.</title>
        <authorList>
            <person name="Oh B.S."/>
            <person name="Lee J.H."/>
        </authorList>
    </citation>
    <scope>NUCLEOTIDE SEQUENCE [LARGE SCALE GENOMIC DNA]</scope>
    <source>
        <strain evidence="2 3">AGMB00827</strain>
    </source>
</reference>
<keyword evidence="3" id="KW-1185">Reference proteome</keyword>
<dbReference type="Proteomes" id="UP000700908">
    <property type="component" value="Unassembled WGS sequence"/>
</dbReference>
<organism evidence="2 3">
    <name type="scientific">Collinsella ureilytica</name>
    <dbReference type="NCBI Taxonomy" id="2869515"/>
    <lineage>
        <taxon>Bacteria</taxon>
        <taxon>Bacillati</taxon>
        <taxon>Actinomycetota</taxon>
        <taxon>Coriobacteriia</taxon>
        <taxon>Coriobacteriales</taxon>
        <taxon>Coriobacteriaceae</taxon>
        <taxon>Collinsella</taxon>
    </lineage>
</organism>
<sequence>MSENLTEHEGLDQQKPAERDVTVSFGIPSYNAAKDLDRCVASILDGADGAQDIEVIIVDDGSQDETPALADSWAARHPDIVRVVHQENGGHGMAVLAGLREARGTYYKVVDSDDWLNAEALASMLKALRSFIATGERVDLFISNYVYEKVHEGTHTTIGYKSALPQNRVFGWEEVGRFLPSQNLIMHSLCYRTDVLRRAPLPMPAHTFYVDNIYAYVPLPRCLTMYYADIDLYRYYIGREGQSVNETTMIGRLDQQFRITRIMMDAYRLYEDISEPHLRRYMMGYFTMMMAICSVFTKLSDDPEKPRQLRRLWADLKEHDPAMYRRARYGVVGLGTNLPTRLGERATIGLYHLAGKIVKFN</sequence>
<dbReference type="InterPro" id="IPR029044">
    <property type="entry name" value="Nucleotide-diphossugar_trans"/>
</dbReference>
<accession>A0ABS7MI28</accession>
<comment type="caution">
    <text evidence="2">The sequence shown here is derived from an EMBL/GenBank/DDBJ whole genome shotgun (WGS) entry which is preliminary data.</text>
</comment>
<proteinExistence type="predicted"/>
<dbReference type="InterPro" id="IPR001173">
    <property type="entry name" value="Glyco_trans_2-like"/>
</dbReference>
<dbReference type="EMBL" id="JAIMFO010000004">
    <property type="protein sequence ID" value="MBY4796963.1"/>
    <property type="molecule type" value="Genomic_DNA"/>
</dbReference>
<dbReference type="CDD" id="cd00761">
    <property type="entry name" value="Glyco_tranf_GTA_type"/>
    <property type="match status" value="1"/>
</dbReference>
<protein>
    <submittedName>
        <fullName evidence="2">Glycosyltransferase family 2 protein</fullName>
    </submittedName>
</protein>
<dbReference type="PANTHER" id="PTHR22916">
    <property type="entry name" value="GLYCOSYLTRANSFERASE"/>
    <property type="match status" value="1"/>
</dbReference>
<evidence type="ECO:0000313" key="3">
    <source>
        <dbReference type="Proteomes" id="UP000700908"/>
    </source>
</evidence>
<gene>
    <name evidence="2" type="ORF">K6V98_01090</name>
</gene>
<dbReference type="Pfam" id="PF00535">
    <property type="entry name" value="Glycos_transf_2"/>
    <property type="match status" value="1"/>
</dbReference>
<feature type="domain" description="Glycosyltransferase 2-like" evidence="1">
    <location>
        <begin position="24"/>
        <end position="152"/>
    </location>
</feature>
<dbReference type="Gene3D" id="3.90.550.10">
    <property type="entry name" value="Spore Coat Polysaccharide Biosynthesis Protein SpsA, Chain A"/>
    <property type="match status" value="1"/>
</dbReference>
<name>A0ABS7MI28_9ACTN</name>
<dbReference type="PANTHER" id="PTHR22916:SF3">
    <property type="entry name" value="UDP-GLCNAC:BETAGAL BETA-1,3-N-ACETYLGLUCOSAMINYLTRANSFERASE-LIKE PROTEIN 1"/>
    <property type="match status" value="1"/>
</dbReference>
<dbReference type="SUPFAM" id="SSF53448">
    <property type="entry name" value="Nucleotide-diphospho-sugar transferases"/>
    <property type="match status" value="1"/>
</dbReference>
<evidence type="ECO:0000259" key="1">
    <source>
        <dbReference type="Pfam" id="PF00535"/>
    </source>
</evidence>
<evidence type="ECO:0000313" key="2">
    <source>
        <dbReference type="EMBL" id="MBY4796963.1"/>
    </source>
</evidence>